<dbReference type="InterPro" id="IPR027469">
    <property type="entry name" value="Cation_efflux_TMD_sf"/>
</dbReference>
<keyword evidence="5" id="KW-0967">Endosome</keyword>
<keyword evidence="14" id="KW-1185">Reference proteome</keyword>
<evidence type="ECO:0000256" key="7">
    <source>
        <dbReference type="ARBA" id="ARBA00022989"/>
    </source>
</evidence>
<organism evidence="13 14">
    <name type="scientific">Dentiscutata erythropus</name>
    <dbReference type="NCBI Taxonomy" id="1348616"/>
    <lineage>
        <taxon>Eukaryota</taxon>
        <taxon>Fungi</taxon>
        <taxon>Fungi incertae sedis</taxon>
        <taxon>Mucoromycota</taxon>
        <taxon>Glomeromycotina</taxon>
        <taxon>Glomeromycetes</taxon>
        <taxon>Diversisporales</taxon>
        <taxon>Gigasporaceae</taxon>
        <taxon>Dentiscutata</taxon>
    </lineage>
</organism>
<dbReference type="OrthoDB" id="5980560at2759"/>
<feature type="transmembrane region" description="Helical" evidence="12">
    <location>
        <begin position="196"/>
        <end position="213"/>
    </location>
</feature>
<feature type="transmembrane region" description="Helical" evidence="12">
    <location>
        <begin position="21"/>
        <end position="42"/>
    </location>
</feature>
<name>A0A9N9C3I2_9GLOM</name>
<feature type="transmembrane region" description="Helical" evidence="12">
    <location>
        <begin position="92"/>
        <end position="113"/>
    </location>
</feature>
<evidence type="ECO:0000256" key="1">
    <source>
        <dbReference type="ARBA" id="ARBA00004146"/>
    </source>
</evidence>
<evidence type="ECO:0000256" key="5">
    <source>
        <dbReference type="ARBA" id="ARBA00022753"/>
    </source>
</evidence>
<keyword evidence="9 12" id="KW-0472">Membrane</keyword>
<dbReference type="PANTHER" id="PTHR31937:SF2">
    <property type="entry name" value="TRANSMEMBRANE PROTEIN 163"/>
    <property type="match status" value="1"/>
</dbReference>
<dbReference type="GO" id="GO:0031901">
    <property type="term" value="C:early endosome membrane"/>
    <property type="evidence" value="ECO:0007669"/>
    <property type="project" value="UniProtKB-SubCell"/>
</dbReference>
<comment type="similarity">
    <text evidence="3">Belongs to the TMEM163 family.</text>
</comment>
<dbReference type="Proteomes" id="UP000789405">
    <property type="component" value="Unassembled WGS sequence"/>
</dbReference>
<feature type="transmembrane region" description="Helical" evidence="12">
    <location>
        <begin position="125"/>
        <end position="144"/>
    </location>
</feature>
<keyword evidence="4 12" id="KW-0812">Transmembrane</keyword>
<evidence type="ECO:0000313" key="13">
    <source>
        <dbReference type="EMBL" id="CAG8587508.1"/>
    </source>
</evidence>
<comment type="caution">
    <text evidence="13">The sequence shown here is derived from an EMBL/GenBank/DDBJ whole genome shotgun (WGS) entry which is preliminary data.</text>
</comment>
<dbReference type="Gene3D" id="1.20.1510.10">
    <property type="entry name" value="Cation efflux protein transmembrane domain"/>
    <property type="match status" value="1"/>
</dbReference>
<dbReference type="InterPro" id="IPR026765">
    <property type="entry name" value="Tmem163"/>
</dbReference>
<evidence type="ECO:0000256" key="10">
    <source>
        <dbReference type="ARBA" id="ARBA00023329"/>
    </source>
</evidence>
<proteinExistence type="inferred from homology"/>
<feature type="region of interest" description="Disordered" evidence="11">
    <location>
        <begin position="347"/>
        <end position="379"/>
    </location>
</feature>
<protein>
    <submittedName>
        <fullName evidence="13">11087_t:CDS:1</fullName>
    </submittedName>
</protein>
<comment type="subcellular location">
    <subcellularLocation>
        <location evidence="2">Cytoplasmic vesicle</location>
        <location evidence="2">Secretory vesicle</location>
        <location evidence="2">Synaptic vesicle membrane</location>
        <topology evidence="2">Multi-pass membrane protein</topology>
    </subcellularLocation>
    <subcellularLocation>
        <location evidence="1">Early endosome membrane</location>
    </subcellularLocation>
</comment>
<keyword evidence="8" id="KW-0770">Synapse</keyword>
<dbReference type="SUPFAM" id="SSF161111">
    <property type="entry name" value="Cation efflux protein transmembrane domain-like"/>
    <property type="match status" value="1"/>
</dbReference>
<dbReference type="PANTHER" id="PTHR31937">
    <property type="entry name" value="TRANSMEMBRANE PROTEIN 163"/>
    <property type="match status" value="1"/>
</dbReference>
<evidence type="ECO:0000256" key="2">
    <source>
        <dbReference type="ARBA" id="ARBA00004644"/>
    </source>
</evidence>
<feature type="transmembrane region" description="Helical" evidence="12">
    <location>
        <begin position="48"/>
        <end position="71"/>
    </location>
</feature>
<evidence type="ECO:0000256" key="11">
    <source>
        <dbReference type="SAM" id="MobiDB-lite"/>
    </source>
</evidence>
<feature type="region of interest" description="Disordered" evidence="11">
    <location>
        <begin position="422"/>
        <end position="451"/>
    </location>
</feature>
<keyword evidence="10" id="KW-0968">Cytoplasmic vesicle</keyword>
<dbReference type="AlphaFoldDB" id="A0A9N9C3I2"/>
<feature type="transmembrane region" description="Helical" evidence="12">
    <location>
        <begin position="165"/>
        <end position="184"/>
    </location>
</feature>
<evidence type="ECO:0000256" key="8">
    <source>
        <dbReference type="ARBA" id="ARBA00023018"/>
    </source>
</evidence>
<reference evidence="13" key="1">
    <citation type="submission" date="2021-06" db="EMBL/GenBank/DDBJ databases">
        <authorList>
            <person name="Kallberg Y."/>
            <person name="Tangrot J."/>
            <person name="Rosling A."/>
        </authorList>
    </citation>
    <scope>NUCLEOTIDE SEQUENCE</scope>
    <source>
        <strain evidence="13">MA453B</strain>
    </source>
</reference>
<evidence type="ECO:0000256" key="4">
    <source>
        <dbReference type="ARBA" id="ARBA00022692"/>
    </source>
</evidence>
<sequence length="451" mass="49634">MKLASKINSLSRLKLIKLAKFLSILTILWNVIEGLASVFFGAQHDSVSLFYFGFSSFIEIAYSCTVLWRFLKESASRKKFSTKKLIVIERRATIIIGILFILLAIETIAAAIYTLVKKGRPDTAFAGLGISSISILFLSFLWYLKLLVAKRLNSSTMMSDAKCTLSWIKITLVIFFGSFIYAIWRGGWWIDSTSALVLGLFFAKGGIQMILWAKNKDFDGGYYSILTMPSEDNITISSEKFIEDNITLSSEKIAEDNVTISSSYGIIKDSSDKDDNITISSEIIAEDNSYGIINDSNDSNNKNGNITITISSEIIAEDNSYGIINDYNNIEDNNTILSENIAEDSGIINGSNKKDDDNTISSENIAEDSGIINGSNNKEDDITISSENIAENIAEDNGIINGSNNKEDDITISSENIAENIAEDNGTINDSNDKEGNTSISSEKIAEDNIN</sequence>
<keyword evidence="6" id="KW-0862">Zinc</keyword>
<evidence type="ECO:0000256" key="6">
    <source>
        <dbReference type="ARBA" id="ARBA00022833"/>
    </source>
</evidence>
<gene>
    <name evidence="13" type="ORF">DERYTH_LOCUS6999</name>
</gene>
<dbReference type="EMBL" id="CAJVPY010003286">
    <property type="protein sequence ID" value="CAG8587508.1"/>
    <property type="molecule type" value="Genomic_DNA"/>
</dbReference>
<evidence type="ECO:0000256" key="12">
    <source>
        <dbReference type="SAM" id="Phobius"/>
    </source>
</evidence>
<evidence type="ECO:0000313" key="14">
    <source>
        <dbReference type="Proteomes" id="UP000789405"/>
    </source>
</evidence>
<evidence type="ECO:0000256" key="9">
    <source>
        <dbReference type="ARBA" id="ARBA00023136"/>
    </source>
</evidence>
<evidence type="ECO:0000256" key="3">
    <source>
        <dbReference type="ARBA" id="ARBA00008731"/>
    </source>
</evidence>
<keyword evidence="7 12" id="KW-1133">Transmembrane helix</keyword>
<accession>A0A9N9C3I2</accession>